<dbReference type="Pfam" id="PF00126">
    <property type="entry name" value="HTH_1"/>
    <property type="match status" value="1"/>
</dbReference>
<dbReference type="PROSITE" id="PS50931">
    <property type="entry name" value="HTH_LYSR"/>
    <property type="match status" value="1"/>
</dbReference>
<evidence type="ECO:0000256" key="2">
    <source>
        <dbReference type="ARBA" id="ARBA00023015"/>
    </source>
</evidence>
<organism evidence="6 7">
    <name type="scientific">Pantoea brenneri</name>
    <dbReference type="NCBI Taxonomy" id="472694"/>
    <lineage>
        <taxon>Bacteria</taxon>
        <taxon>Pseudomonadati</taxon>
        <taxon>Pseudomonadota</taxon>
        <taxon>Gammaproteobacteria</taxon>
        <taxon>Enterobacterales</taxon>
        <taxon>Erwiniaceae</taxon>
        <taxon>Pantoea</taxon>
    </lineage>
</organism>
<evidence type="ECO:0000313" key="7">
    <source>
        <dbReference type="Proteomes" id="UP000566985"/>
    </source>
</evidence>
<dbReference type="RefSeq" id="WP_069729703.1">
    <property type="nucleotide sequence ID" value="NZ_JABWPE010000016.1"/>
</dbReference>
<dbReference type="GeneID" id="57346237"/>
<dbReference type="SUPFAM" id="SSF46785">
    <property type="entry name" value="Winged helix' DNA-binding domain"/>
    <property type="match status" value="1"/>
</dbReference>
<dbReference type="Pfam" id="PF03466">
    <property type="entry name" value="LysR_substrate"/>
    <property type="match status" value="1"/>
</dbReference>
<evidence type="ECO:0000256" key="3">
    <source>
        <dbReference type="ARBA" id="ARBA00023125"/>
    </source>
</evidence>
<dbReference type="InterPro" id="IPR000847">
    <property type="entry name" value="LysR_HTH_N"/>
</dbReference>
<proteinExistence type="inferred from homology"/>
<feature type="domain" description="HTH lysR-type" evidence="5">
    <location>
        <begin position="7"/>
        <end position="64"/>
    </location>
</feature>
<evidence type="ECO:0000256" key="4">
    <source>
        <dbReference type="ARBA" id="ARBA00023163"/>
    </source>
</evidence>
<protein>
    <submittedName>
        <fullName evidence="6">LysR family transcriptional regulator</fullName>
    </submittedName>
</protein>
<evidence type="ECO:0000313" key="6">
    <source>
        <dbReference type="EMBL" id="NUY97715.1"/>
    </source>
</evidence>
<evidence type="ECO:0000256" key="1">
    <source>
        <dbReference type="ARBA" id="ARBA00009437"/>
    </source>
</evidence>
<evidence type="ECO:0000259" key="5">
    <source>
        <dbReference type="PROSITE" id="PS50931"/>
    </source>
</evidence>
<dbReference type="Gene3D" id="1.10.10.10">
    <property type="entry name" value="Winged helix-like DNA-binding domain superfamily/Winged helix DNA-binding domain"/>
    <property type="match status" value="1"/>
</dbReference>
<dbReference type="EMBL" id="JABWPM010000016">
    <property type="protein sequence ID" value="NUY97715.1"/>
    <property type="molecule type" value="Genomic_DNA"/>
</dbReference>
<dbReference type="PANTHER" id="PTHR30118">
    <property type="entry name" value="HTH-TYPE TRANSCRIPTIONAL REGULATOR LEUO-RELATED"/>
    <property type="match status" value="1"/>
</dbReference>
<keyword evidence="3" id="KW-0238">DNA-binding</keyword>
<keyword evidence="2" id="KW-0805">Transcription regulation</keyword>
<dbReference type="InterPro" id="IPR050389">
    <property type="entry name" value="LysR-type_TF"/>
</dbReference>
<comment type="similarity">
    <text evidence="1">Belongs to the LysR transcriptional regulatory family.</text>
</comment>
<dbReference type="InterPro" id="IPR036390">
    <property type="entry name" value="WH_DNA-bd_sf"/>
</dbReference>
<accession>A0A7Y6NFQ2</accession>
<reference evidence="6 7" key="1">
    <citation type="submission" date="2020-05" db="EMBL/GenBank/DDBJ databases">
        <title>Whole Genome Sequences of Enterobacteriales Associated with the International Space Station.</title>
        <authorList>
            <person name="Bharadwaj A."/>
            <person name="Daudu R."/>
            <person name="Singh N."/>
            <person name="Wood J."/>
            <person name="Debieu M."/>
            <person name="Mason C."/>
            <person name="Wang C."/>
            <person name="Venkateswaran K."/>
        </authorList>
    </citation>
    <scope>NUCLEOTIDE SEQUENCE [LARGE SCALE GENOMIC DNA]</scope>
    <source>
        <strain evidence="6 7">IF5SW-B1</strain>
    </source>
</reference>
<dbReference type="SUPFAM" id="SSF53850">
    <property type="entry name" value="Periplasmic binding protein-like II"/>
    <property type="match status" value="1"/>
</dbReference>
<dbReference type="PRINTS" id="PR00039">
    <property type="entry name" value="HTHLYSR"/>
</dbReference>
<keyword evidence="4" id="KW-0804">Transcription</keyword>
<name>A0A7Y6NFQ2_9GAMM</name>
<gene>
    <name evidence="6" type="ORF">HU668_14770</name>
</gene>
<dbReference type="GO" id="GO:0003677">
    <property type="term" value="F:DNA binding"/>
    <property type="evidence" value="ECO:0007669"/>
    <property type="project" value="UniProtKB-KW"/>
</dbReference>
<sequence length="308" mass="33938">MSTLHNVDLNLLKTLDALLDERSVTRAAERLSLTQPAVSGMLTRLRESFDDPLFTRAQRGIVPTLRALELAAPVKAILAEVEGLLQPQQFDPLTADMTLHIAATDYALRAVIVPFMARLRREAPGIRVAVVPVNNETLQDQFERGAVDLALLTPDTTPQELHTRRLFDEEYVCLLRDDHPLISTGPLTLDAFCALDHALVSYPGGNFSGVTDTALAALGRSRRVTLSICSFLVLPEILRLSDLISVVPRRLAIAGAGLTQLPPPLTIPGFTKTLAWHERTHRHKGHQWLRQLLITIADETTNPVTSLP</sequence>
<dbReference type="InterPro" id="IPR036388">
    <property type="entry name" value="WH-like_DNA-bd_sf"/>
</dbReference>
<dbReference type="Gene3D" id="3.40.190.10">
    <property type="entry name" value="Periplasmic binding protein-like II"/>
    <property type="match status" value="2"/>
</dbReference>
<dbReference type="GO" id="GO:0003700">
    <property type="term" value="F:DNA-binding transcription factor activity"/>
    <property type="evidence" value="ECO:0007669"/>
    <property type="project" value="InterPro"/>
</dbReference>
<dbReference type="InterPro" id="IPR005119">
    <property type="entry name" value="LysR_subst-bd"/>
</dbReference>
<dbReference type="PANTHER" id="PTHR30118:SF15">
    <property type="entry name" value="TRANSCRIPTIONAL REGULATORY PROTEIN"/>
    <property type="match status" value="1"/>
</dbReference>
<dbReference type="AlphaFoldDB" id="A0A7Y6NFQ2"/>
<comment type="caution">
    <text evidence="6">The sequence shown here is derived from an EMBL/GenBank/DDBJ whole genome shotgun (WGS) entry which is preliminary data.</text>
</comment>
<dbReference type="Proteomes" id="UP000566985">
    <property type="component" value="Unassembled WGS sequence"/>
</dbReference>